<reference evidence="8 9" key="1">
    <citation type="journal article" date="2011" name="Genome Res.">
        <title>Phylogeny-wide analysis of social amoeba genomes highlights ancient origins for complex intercellular communication.</title>
        <authorList>
            <person name="Heidel A.J."/>
            <person name="Lawal H.M."/>
            <person name="Felder M."/>
            <person name="Schilde C."/>
            <person name="Helps N.R."/>
            <person name="Tunggal B."/>
            <person name="Rivero F."/>
            <person name="John U."/>
            <person name="Schleicher M."/>
            <person name="Eichinger L."/>
            <person name="Platzer M."/>
            <person name="Noegel A.A."/>
            <person name="Schaap P."/>
            <person name="Gloeckner G."/>
        </authorList>
    </citation>
    <scope>NUCLEOTIDE SEQUENCE [LARGE SCALE GENOMIC DNA]</scope>
    <source>
        <strain evidence="9">ATCC 26659 / Pp 5 / PN500</strain>
    </source>
</reference>
<dbReference type="OMA" id="NDMMDRF"/>
<dbReference type="GO" id="GO:0032259">
    <property type="term" value="P:methylation"/>
    <property type="evidence" value="ECO:0007669"/>
    <property type="project" value="UniProtKB-KW"/>
</dbReference>
<gene>
    <name evidence="8" type="ORF">PPL_02799</name>
</gene>
<keyword evidence="9" id="KW-1185">Reference proteome</keyword>
<evidence type="ECO:0000256" key="3">
    <source>
        <dbReference type="ARBA" id="ARBA00022603"/>
    </source>
</evidence>
<dbReference type="STRING" id="670386.D3B334"/>
<dbReference type="EMBL" id="ADBJ01000010">
    <property type="protein sequence ID" value="EFA83732.1"/>
    <property type="molecule type" value="Genomic_DNA"/>
</dbReference>
<comment type="function">
    <text evidence="6">Methylates the carboxyl group of the C-terminal leucine residue of protein phosphatase 2A catalytic subunits to form alpha-leucine ester residues.</text>
</comment>
<dbReference type="EC" id="2.1.1.233" evidence="6"/>
<comment type="catalytic activity">
    <reaction evidence="1 6">
        <text>[phosphatase 2A protein]-C-terminal L-leucine + S-adenosyl-L-methionine = [phosphatase 2A protein]-C-terminal L-leucine methyl ester + S-adenosyl-L-homocysteine</text>
        <dbReference type="Rhea" id="RHEA:48544"/>
        <dbReference type="Rhea" id="RHEA-COMP:12134"/>
        <dbReference type="Rhea" id="RHEA-COMP:12135"/>
        <dbReference type="ChEBI" id="CHEBI:57856"/>
        <dbReference type="ChEBI" id="CHEBI:59789"/>
        <dbReference type="ChEBI" id="CHEBI:90516"/>
        <dbReference type="ChEBI" id="CHEBI:90517"/>
        <dbReference type="EC" id="2.1.1.233"/>
    </reaction>
</comment>
<evidence type="ECO:0000256" key="4">
    <source>
        <dbReference type="ARBA" id="ARBA00022679"/>
    </source>
</evidence>
<evidence type="ECO:0000313" key="9">
    <source>
        <dbReference type="Proteomes" id="UP000001396"/>
    </source>
</evidence>
<dbReference type="PIRSF" id="PIRSF016305">
    <property type="entry name" value="LCM_mtfrase"/>
    <property type="match status" value="1"/>
</dbReference>
<feature type="binding site" evidence="7">
    <location>
        <begin position="53"/>
        <end position="54"/>
    </location>
    <ligand>
        <name>S-adenosyl-L-methionine</name>
        <dbReference type="ChEBI" id="CHEBI:59789"/>
    </ligand>
</feature>
<dbReference type="InterPro" id="IPR029063">
    <property type="entry name" value="SAM-dependent_MTases_sf"/>
</dbReference>
<comment type="caution">
    <text evidence="8">The sequence shown here is derived from an EMBL/GenBank/DDBJ whole genome shotgun (WGS) entry which is preliminary data.</text>
</comment>
<dbReference type="Proteomes" id="UP000001396">
    <property type="component" value="Unassembled WGS sequence"/>
</dbReference>
<dbReference type="InterPro" id="IPR016651">
    <property type="entry name" value="LCMT1"/>
</dbReference>
<evidence type="ECO:0000313" key="8">
    <source>
        <dbReference type="EMBL" id="EFA83732.1"/>
    </source>
</evidence>
<name>D3B334_HETP5</name>
<keyword evidence="5 6" id="KW-0949">S-adenosyl-L-methionine</keyword>
<evidence type="ECO:0000256" key="5">
    <source>
        <dbReference type="ARBA" id="ARBA00022691"/>
    </source>
</evidence>
<evidence type="ECO:0000256" key="1">
    <source>
        <dbReference type="ARBA" id="ARBA00000724"/>
    </source>
</evidence>
<accession>D3B334</accession>
<protein>
    <recommendedName>
        <fullName evidence="6">Leucine carboxyl methyltransferase 1</fullName>
        <ecNumber evidence="6">2.1.1.233</ecNumber>
    </recommendedName>
</protein>
<dbReference type="SUPFAM" id="SSF53335">
    <property type="entry name" value="S-adenosyl-L-methionine-dependent methyltransferases"/>
    <property type="match status" value="1"/>
</dbReference>
<keyword evidence="3 6" id="KW-0489">Methyltransferase</keyword>
<dbReference type="Gene3D" id="3.40.50.150">
    <property type="entry name" value="Vaccinia Virus protein VP39"/>
    <property type="match status" value="1"/>
</dbReference>
<dbReference type="FunCoup" id="D3B334">
    <property type="interactions" value="894"/>
</dbReference>
<organism evidence="8 9">
    <name type="scientific">Heterostelium pallidum (strain ATCC 26659 / Pp 5 / PN500)</name>
    <name type="common">Cellular slime mold</name>
    <name type="synonym">Polysphondylium pallidum</name>
    <dbReference type="NCBI Taxonomy" id="670386"/>
    <lineage>
        <taxon>Eukaryota</taxon>
        <taxon>Amoebozoa</taxon>
        <taxon>Evosea</taxon>
        <taxon>Eumycetozoa</taxon>
        <taxon>Dictyostelia</taxon>
        <taxon>Acytosteliales</taxon>
        <taxon>Acytosteliaceae</taxon>
        <taxon>Heterostelium</taxon>
    </lineage>
</organism>
<sequence length="239" mass="28125">MIYYEVDYSKVIVNKLKIIKSCKELNQLIGDNAKWDDENHSLQTSDYRVAPIDLTAGTECFDSVFSALNIDFEAPTMFLSECVIIYIPTEAGNSLINWTSNRFKESVFITYEQIKPYDEFGSMMIKNIENKGCPLLSINSFPEIKDQRERYLGFGWKRVDVLDMLDVYNYFIEKERVKETERLEIFDEFEEWYLIQGHYCYVLAINSQDPTKIKQYHFEDKKPLTKSSGTIPIYNKFMS</sequence>
<keyword evidence="4 6" id="KW-0808">Transferase</keyword>
<dbReference type="AlphaFoldDB" id="D3B334"/>
<comment type="similarity">
    <text evidence="2 6">Belongs to the methyltransferase superfamily. LCMT family.</text>
</comment>
<dbReference type="PANTHER" id="PTHR13600:SF21">
    <property type="entry name" value="LEUCINE CARBOXYL METHYLTRANSFERASE 1"/>
    <property type="match status" value="1"/>
</dbReference>
<evidence type="ECO:0000256" key="2">
    <source>
        <dbReference type="ARBA" id="ARBA00010703"/>
    </source>
</evidence>
<feature type="binding site" evidence="7">
    <location>
        <position position="81"/>
    </location>
    <ligand>
        <name>S-adenosyl-L-methionine</name>
        <dbReference type="ChEBI" id="CHEBI:59789"/>
    </ligand>
</feature>
<evidence type="ECO:0000256" key="7">
    <source>
        <dbReference type="PIRSR" id="PIRSR016305-1"/>
    </source>
</evidence>
<evidence type="ECO:0000256" key="6">
    <source>
        <dbReference type="PIRNR" id="PIRNR016305"/>
    </source>
</evidence>
<dbReference type="InParanoid" id="D3B334"/>
<dbReference type="GO" id="GO:0018423">
    <property type="term" value="F:protein C-terminal leucine carboxyl O-methyltransferase activity"/>
    <property type="evidence" value="ECO:0007669"/>
    <property type="project" value="UniProtKB-EC"/>
</dbReference>
<dbReference type="RefSeq" id="XP_020435849.1">
    <property type="nucleotide sequence ID" value="XM_020573777.1"/>
</dbReference>
<dbReference type="Pfam" id="PF04072">
    <property type="entry name" value="LCM"/>
    <property type="match status" value="1"/>
</dbReference>
<dbReference type="InterPro" id="IPR007213">
    <property type="entry name" value="Ppm1/Ppm2/Tcmp"/>
</dbReference>
<dbReference type="GeneID" id="31358322"/>
<dbReference type="PANTHER" id="PTHR13600">
    <property type="entry name" value="LEUCINE CARBOXYL METHYLTRANSFERASE"/>
    <property type="match status" value="1"/>
</dbReference>
<proteinExistence type="inferred from homology"/>